<evidence type="ECO:0000256" key="1">
    <source>
        <dbReference type="SAM" id="Phobius"/>
    </source>
</evidence>
<dbReference type="Proteomes" id="UP001470230">
    <property type="component" value="Unassembled WGS sequence"/>
</dbReference>
<keyword evidence="4" id="KW-1185">Reference proteome</keyword>
<gene>
    <name evidence="2" type="ORF">M9Y10_020540</name>
    <name evidence="3" type="ORF">M9Y10_040631</name>
</gene>
<sequence>MKENSPFIARDHLYNSSESSPSPFAQSLISRNYRQSQRYVVHELNSLIDIEPKGRRYSDRLKKIFITLFLLSPAAYLLLTHILPIMSLRQVQRTKSKMINSLQNKLMSLEYIPDIVREYTTNLTNEIEVILAVDSCSVTPTLSLFSNSTIETLTSKYNLTKETFDFISPNINLFENWLKNNSKLMTKAFFVFQVQPVSPNLPSFVVHVYPSNTGKADSHILNLLQQISSFLIKEHIKTIAYASDGDNFIYSTHESNIINHYKQGYFNSISLDKPLVISDPLHILKRSRYHFVKKIHETDLPYKLNFPSMVFRDDLPTKMHDRLPILMFQLRVFEKMTEHKLYNYSIYCLPSILFLTFLSYNIDIEDRILFLYMTKSLCERLYYNIYQSPIINNFSMKSNIIRDLLSIVCTFIDILTYNIDEEKIFVD</sequence>
<evidence type="ECO:0000313" key="3">
    <source>
        <dbReference type="EMBL" id="KAK8835806.1"/>
    </source>
</evidence>
<keyword evidence="1" id="KW-0472">Membrane</keyword>
<protein>
    <submittedName>
        <fullName evidence="2">Uncharacterized protein</fullName>
    </submittedName>
</protein>
<keyword evidence="1" id="KW-1133">Transmembrane helix</keyword>
<evidence type="ECO:0000313" key="4">
    <source>
        <dbReference type="Proteomes" id="UP001470230"/>
    </source>
</evidence>
<comment type="caution">
    <text evidence="2">The sequence shown here is derived from an EMBL/GenBank/DDBJ whole genome shotgun (WGS) entry which is preliminary data.</text>
</comment>
<dbReference type="EMBL" id="JAPFFF010000075">
    <property type="protein sequence ID" value="KAK8835806.1"/>
    <property type="molecule type" value="Genomic_DNA"/>
</dbReference>
<dbReference type="EMBL" id="JAPFFF010000265">
    <property type="protein sequence ID" value="KAK8834939.1"/>
    <property type="molecule type" value="Genomic_DNA"/>
</dbReference>
<proteinExistence type="predicted"/>
<name>A0ABR2GLZ2_9EUKA</name>
<keyword evidence="1" id="KW-0812">Transmembrane</keyword>
<organism evidence="2 4">
    <name type="scientific">Tritrichomonas musculus</name>
    <dbReference type="NCBI Taxonomy" id="1915356"/>
    <lineage>
        <taxon>Eukaryota</taxon>
        <taxon>Metamonada</taxon>
        <taxon>Parabasalia</taxon>
        <taxon>Tritrichomonadida</taxon>
        <taxon>Tritrichomonadidae</taxon>
        <taxon>Tritrichomonas</taxon>
    </lineage>
</organism>
<evidence type="ECO:0000313" key="2">
    <source>
        <dbReference type="EMBL" id="KAK8834939.1"/>
    </source>
</evidence>
<feature type="transmembrane region" description="Helical" evidence="1">
    <location>
        <begin position="64"/>
        <end position="88"/>
    </location>
</feature>
<accession>A0ABR2GLZ2</accession>
<reference evidence="2 4" key="1">
    <citation type="submission" date="2024-04" db="EMBL/GenBank/DDBJ databases">
        <title>Tritrichomonas musculus Genome.</title>
        <authorList>
            <person name="Alves-Ferreira E."/>
            <person name="Grigg M."/>
            <person name="Lorenzi H."/>
            <person name="Galac M."/>
        </authorList>
    </citation>
    <scope>NUCLEOTIDE SEQUENCE [LARGE SCALE GENOMIC DNA]</scope>
    <source>
        <strain evidence="2 4">EAF2021</strain>
    </source>
</reference>